<keyword evidence="2" id="KW-0812">Transmembrane</keyword>
<dbReference type="OrthoDB" id="5332281at2759"/>
<organism evidence="3 4">
    <name type="scientific">Colletotrichum asianum</name>
    <dbReference type="NCBI Taxonomy" id="702518"/>
    <lineage>
        <taxon>Eukaryota</taxon>
        <taxon>Fungi</taxon>
        <taxon>Dikarya</taxon>
        <taxon>Ascomycota</taxon>
        <taxon>Pezizomycotina</taxon>
        <taxon>Sordariomycetes</taxon>
        <taxon>Hypocreomycetidae</taxon>
        <taxon>Glomerellales</taxon>
        <taxon>Glomerellaceae</taxon>
        <taxon>Colletotrichum</taxon>
        <taxon>Colletotrichum gloeosporioides species complex</taxon>
    </lineage>
</organism>
<feature type="transmembrane region" description="Helical" evidence="2">
    <location>
        <begin position="630"/>
        <end position="647"/>
    </location>
</feature>
<dbReference type="AlphaFoldDB" id="A0A8H3WHF7"/>
<gene>
    <name evidence="3" type="ORF">GQ607_005798</name>
</gene>
<sequence length="1251" mass="138059">MAPHDTDSRTSPPGANDYFTGSYGRPSTKPFTTKENDAYPMETPVDIRPTPDSHHGLLSDPTFSSEKGSAKGGGNSIHRVENARWRPVWLRPVTLSSFLALFIALTIVLPVMLWYSQENDGLVRTRENLVYLWRFGPTAILTIISLFWARVEIQAIRYMPWMAYRRAQEQGTNEDIYNLDYTAMLSPAILFQSLKRKHYFVFLICFVSLILKIQIVLAPSLYSLAAIRVFEPAEVQVLNSFNTTAPATTYTEGSAYYMAKALVNFDMRFPFGVNENLAYQTFKFSNGTARGTTSSPLSVDVDGYFSKIECLKMEDYTASAPVVSSFNYHTFSVSLTFPGCDTQVPVISDRILWDKNKTAKGQTTGNWVVTNSVGKPCPNLPQQFNQSLYYAARFGGSTKNASQPDFLNVAAVLCTSTGWVSKVRVVDDGVSPNVTELPNEVKTPVTADLWTMLNSAMPEAGGRWGTTGVGMIAGPVDSLSQFRGESLAVAVNISNPLLYTNEILQFAVLNMSQALGPLLGHYRLRVDDESQPAVTGSTVDSVSKLVVNQWVCWTMAALFALLSLVVASVLLRHTSRTAVWYRDPATILGNMIFFKEHPDLADRVAHGTSPSTVWSQCDFTPLILRTWARGLSSLLTFAIVVGLLYALRVSETSQGLATVSEEGYLHLLWTSIPALVMLGVSLYTSCCDFAYRGLAILSCLSTRSCSARDLDVSLMDMLGLRALYLSLRKRVWAVTLSQSLAITCAFLTTLVSVIFTVESIPDSHNIQLQQESWFGSTEIGRGLDGLSLSRSNRQLLSSLVTRQGEASLAYPKNTYDDLVFPVLGGVDTVPLSPNTTITATVPAAKLYPMECFKVPESEYNINITNWVEETKYYEAIITQPFSCPNGTTAELLNRLDMGVATNRLGVSYMADVFYSPQNTADINMACSLGVNATDYEYASWRYQTYAWGKFSTEKNGFDYFSMWRCNYTWIEATTQVHLAANDGEYVLDPERPPQADLSTIKPWTPTLDIPHVDQQFINIQVGDAYPQLAVANLLAGWIGEQFKALIEPFGKLPLEALGDAGQDEEILQGLQHNYGLVAAQLVNIENRYNMTARSRNAAPPDQLPTLEAVVSDNGRRRLVQNATVTYILVAILVAVALTHISAVLSVVTKRMVGRNWPFHLDVKGLAPDGFHSMATMGALLRGSNASDHLPESTQLLSTDELHGRLSDLNLRLGWFQRALGQARVFTIGVRGDGDFQYLGGKTAKVDDGGTL</sequence>
<dbReference type="EMBL" id="WOWK01000026">
    <property type="protein sequence ID" value="KAF0327034.1"/>
    <property type="molecule type" value="Genomic_DNA"/>
</dbReference>
<protein>
    <submittedName>
        <fullName evidence="3">Uncharacterized protein</fullName>
    </submittedName>
</protein>
<proteinExistence type="predicted"/>
<evidence type="ECO:0000256" key="2">
    <source>
        <dbReference type="SAM" id="Phobius"/>
    </source>
</evidence>
<keyword evidence="4" id="KW-1185">Reference proteome</keyword>
<reference evidence="3 4" key="1">
    <citation type="submission" date="2019-12" db="EMBL/GenBank/DDBJ databases">
        <title>A genome sequence resource for the geographically widespread anthracnose pathogen Colletotrichum asianum.</title>
        <authorList>
            <person name="Meng Y."/>
        </authorList>
    </citation>
    <scope>NUCLEOTIDE SEQUENCE [LARGE SCALE GENOMIC DNA]</scope>
    <source>
        <strain evidence="3 4">ICMP 18580</strain>
    </source>
</reference>
<keyword evidence="2" id="KW-0472">Membrane</keyword>
<evidence type="ECO:0000313" key="4">
    <source>
        <dbReference type="Proteomes" id="UP000434172"/>
    </source>
</evidence>
<feature type="region of interest" description="Disordered" evidence="1">
    <location>
        <begin position="1"/>
        <end position="75"/>
    </location>
</feature>
<dbReference type="Proteomes" id="UP000434172">
    <property type="component" value="Unassembled WGS sequence"/>
</dbReference>
<feature type="transmembrane region" description="Helical" evidence="2">
    <location>
        <begin position="1124"/>
        <end position="1147"/>
    </location>
</feature>
<dbReference type="PANTHER" id="PTHR37544:SF3">
    <property type="entry name" value="SPRAY"/>
    <property type="match status" value="1"/>
</dbReference>
<feature type="transmembrane region" description="Helical" evidence="2">
    <location>
        <begin position="130"/>
        <end position="149"/>
    </location>
</feature>
<name>A0A8H3WHF7_9PEZI</name>
<dbReference type="InterPro" id="IPR021840">
    <property type="entry name" value="DUF3433"/>
</dbReference>
<feature type="transmembrane region" description="Helical" evidence="2">
    <location>
        <begin position="731"/>
        <end position="755"/>
    </location>
</feature>
<keyword evidence="2" id="KW-1133">Transmembrane helix</keyword>
<feature type="transmembrane region" description="Helical" evidence="2">
    <location>
        <begin position="550"/>
        <end position="571"/>
    </location>
</feature>
<dbReference type="Pfam" id="PF11915">
    <property type="entry name" value="DUF3433"/>
    <property type="match status" value="2"/>
</dbReference>
<dbReference type="PANTHER" id="PTHR37544">
    <property type="entry name" value="SPRAY-RELATED"/>
    <property type="match status" value="1"/>
</dbReference>
<evidence type="ECO:0000313" key="3">
    <source>
        <dbReference type="EMBL" id="KAF0327034.1"/>
    </source>
</evidence>
<accession>A0A8H3WHF7</accession>
<comment type="caution">
    <text evidence="3">The sequence shown here is derived from an EMBL/GenBank/DDBJ whole genome shotgun (WGS) entry which is preliminary data.</text>
</comment>
<feature type="transmembrane region" description="Helical" evidence="2">
    <location>
        <begin position="199"/>
        <end position="222"/>
    </location>
</feature>
<feature type="transmembrane region" description="Helical" evidence="2">
    <location>
        <begin position="667"/>
        <end position="691"/>
    </location>
</feature>
<evidence type="ECO:0000256" key="1">
    <source>
        <dbReference type="SAM" id="MobiDB-lite"/>
    </source>
</evidence>
<feature type="transmembrane region" description="Helical" evidence="2">
    <location>
        <begin position="93"/>
        <end position="115"/>
    </location>
</feature>